<dbReference type="InterPro" id="IPR011933">
    <property type="entry name" value="Double_TM_dom"/>
</dbReference>
<proteinExistence type="predicted"/>
<gene>
    <name evidence="3" type="ORF">PX52LOC_05225</name>
</gene>
<dbReference type="KEGG" id="lrs:PX52LOC_05225"/>
<dbReference type="SUPFAM" id="SSF53300">
    <property type="entry name" value="vWA-like"/>
    <property type="match status" value="1"/>
</dbReference>
<dbReference type="RefSeq" id="WP_149112735.1">
    <property type="nucleotide sequence ID" value="NZ_CP042425.1"/>
</dbReference>
<dbReference type="InterPro" id="IPR029062">
    <property type="entry name" value="Class_I_gatase-like"/>
</dbReference>
<dbReference type="InterPro" id="IPR036465">
    <property type="entry name" value="vWFA_dom_sf"/>
</dbReference>
<evidence type="ECO:0000259" key="2">
    <source>
        <dbReference type="SMART" id="SM00327"/>
    </source>
</evidence>
<dbReference type="Gene3D" id="2.60.40.10">
    <property type="entry name" value="Immunoglobulins"/>
    <property type="match status" value="1"/>
</dbReference>
<organism evidence="3 4">
    <name type="scientific">Limnoglobus roseus</name>
    <dbReference type="NCBI Taxonomy" id="2598579"/>
    <lineage>
        <taxon>Bacteria</taxon>
        <taxon>Pseudomonadati</taxon>
        <taxon>Planctomycetota</taxon>
        <taxon>Planctomycetia</taxon>
        <taxon>Gemmatales</taxon>
        <taxon>Gemmataceae</taxon>
        <taxon>Limnoglobus</taxon>
    </lineage>
</organism>
<dbReference type="AlphaFoldDB" id="A0A5C1AG71"/>
<feature type="transmembrane region" description="Helical" evidence="1">
    <location>
        <begin position="6"/>
        <end position="25"/>
    </location>
</feature>
<keyword evidence="1" id="KW-0472">Membrane</keyword>
<dbReference type="CDD" id="cd00198">
    <property type="entry name" value="vWFA"/>
    <property type="match status" value="1"/>
</dbReference>
<sequence>MGFLSPWLLLGGLAVSVPLVLHFFYRARYRKLPWAAMTFLKQSIEQTSRRLRFQEFVLLLLRCAALLLLALALARPTFSGATAGGRGESVDAIFIFDTSYSMTARDGEKTRLERAKDAAATILDNLPGNSTIQIIGCADRAVELGPQSPRNLDQARQIVANLEPTALATDLLPGLTEAYAGLDRGAGTNKEVYVFTDMHKLGWDRQSAAIRGKCEELKQRATLLLVRCGNPERPIRNVGITSITYPNDIPHTGTRMPCAVLLRNTGKESVRNVTVALEVDGKQQEKESETVPEIAPGQAFPVNLTAKLDAAGPRVLTATVTGDDLPGDNRLDRIVSVRETVRVVIVDGRPDFRDPKESAGHYVRNAILPVKSSDVDNYFIRVEAVPADEAGPALLGNCDVCFLLDVPASNADRPGIPGLSREFVDRLSEFVKSGGGLIIGSGENIVPARYNQILGSGGVNLLPFDLEGVSLTTPEKPFKIAPETTDVPSYLERFQQEPFRTVTADADLSKVLNVKPAATGRVLMRLADQKPFLCSRTVGDGEVIFIAGSMDDKWGNWPSKTGSFLSFIDMTLTHFSSKAARGANVTAGDPIVWTPLDATKNFDLMRPDGKRVKLGKASGVPPVVTASDTPLAGVYRILADNQDVKAAPQFCVSPNLSETDDLTDLTNSEVEQILGFKPVFLEAGTPEGIATERAKREWTVWVLLALFALALGESVWAWFCGKAW</sequence>
<feature type="transmembrane region" description="Helical" evidence="1">
    <location>
        <begin position="56"/>
        <end position="74"/>
    </location>
</feature>
<protein>
    <submittedName>
        <fullName evidence="3">VWA domain-containing protein</fullName>
    </submittedName>
</protein>
<dbReference type="SMART" id="SM00327">
    <property type="entry name" value="VWA"/>
    <property type="match status" value="1"/>
</dbReference>
<dbReference type="SUPFAM" id="SSF52317">
    <property type="entry name" value="Class I glutamine amidotransferase-like"/>
    <property type="match status" value="1"/>
</dbReference>
<keyword evidence="1" id="KW-0812">Transmembrane</keyword>
<keyword evidence="1" id="KW-1133">Transmembrane helix</keyword>
<dbReference type="InterPro" id="IPR013783">
    <property type="entry name" value="Ig-like_fold"/>
</dbReference>
<dbReference type="Pfam" id="PF07705">
    <property type="entry name" value="CARDB"/>
    <property type="match status" value="1"/>
</dbReference>
<feature type="domain" description="VWFA" evidence="2">
    <location>
        <begin position="89"/>
        <end position="257"/>
    </location>
</feature>
<evidence type="ECO:0000313" key="4">
    <source>
        <dbReference type="Proteomes" id="UP000324974"/>
    </source>
</evidence>
<evidence type="ECO:0000313" key="3">
    <source>
        <dbReference type="EMBL" id="QEL18211.1"/>
    </source>
</evidence>
<dbReference type="PANTHER" id="PTHR37464">
    <property type="entry name" value="BLL2463 PROTEIN"/>
    <property type="match status" value="1"/>
</dbReference>
<dbReference type="Pfam" id="PF13519">
    <property type="entry name" value="VWA_2"/>
    <property type="match status" value="1"/>
</dbReference>
<accession>A0A5C1AG71</accession>
<dbReference type="NCBIfam" id="TIGR02226">
    <property type="entry name" value="two_anch"/>
    <property type="match status" value="1"/>
</dbReference>
<feature type="transmembrane region" description="Helical" evidence="1">
    <location>
        <begin position="698"/>
        <end position="719"/>
    </location>
</feature>
<dbReference type="InterPro" id="IPR011635">
    <property type="entry name" value="CARDB"/>
</dbReference>
<dbReference type="Gene3D" id="3.40.50.880">
    <property type="match status" value="1"/>
</dbReference>
<reference evidence="4" key="1">
    <citation type="submission" date="2019-08" db="EMBL/GenBank/DDBJ databases">
        <title>Limnoglobus roseus gen. nov., sp. nov., a novel freshwater planctomycete with a giant genome from the family Gemmataceae.</title>
        <authorList>
            <person name="Kulichevskaya I.S."/>
            <person name="Naumoff D.G."/>
            <person name="Miroshnikov K."/>
            <person name="Ivanova A."/>
            <person name="Philippov D.A."/>
            <person name="Hakobyan A."/>
            <person name="Rijpstra I.C."/>
            <person name="Sinninghe Damste J.S."/>
            <person name="Liesack W."/>
            <person name="Dedysh S.N."/>
        </authorList>
    </citation>
    <scope>NUCLEOTIDE SEQUENCE [LARGE SCALE GENOMIC DNA]</scope>
    <source>
        <strain evidence="4">PX52</strain>
    </source>
</reference>
<evidence type="ECO:0000256" key="1">
    <source>
        <dbReference type="SAM" id="Phobius"/>
    </source>
</evidence>
<dbReference type="PANTHER" id="PTHR37464:SF1">
    <property type="entry name" value="BLL2463 PROTEIN"/>
    <property type="match status" value="1"/>
</dbReference>
<dbReference type="OrthoDB" id="7052926at2"/>
<dbReference type="Proteomes" id="UP000324974">
    <property type="component" value="Chromosome"/>
</dbReference>
<dbReference type="Gene3D" id="3.40.50.410">
    <property type="entry name" value="von Willebrand factor, type A domain"/>
    <property type="match status" value="1"/>
</dbReference>
<dbReference type="EMBL" id="CP042425">
    <property type="protein sequence ID" value="QEL18211.1"/>
    <property type="molecule type" value="Genomic_DNA"/>
</dbReference>
<keyword evidence="4" id="KW-1185">Reference proteome</keyword>
<dbReference type="Pfam" id="PF07584">
    <property type="entry name" value="BatA"/>
    <property type="match status" value="1"/>
</dbReference>
<name>A0A5C1AG71_9BACT</name>
<dbReference type="InterPro" id="IPR002035">
    <property type="entry name" value="VWF_A"/>
</dbReference>
<dbReference type="InterPro" id="IPR024163">
    <property type="entry name" value="Aerotolerance_reg_N"/>
</dbReference>